<dbReference type="Proteomes" id="UP000320333">
    <property type="component" value="Unassembled WGS sequence"/>
</dbReference>
<keyword evidence="4" id="KW-0732">Signal</keyword>
<dbReference type="InterPro" id="IPR032675">
    <property type="entry name" value="LRR_dom_sf"/>
</dbReference>
<dbReference type="GO" id="GO:0009791">
    <property type="term" value="P:post-embryonic development"/>
    <property type="evidence" value="ECO:0007669"/>
    <property type="project" value="UniProtKB-ARBA"/>
</dbReference>
<proteinExistence type="predicted"/>
<keyword evidence="2" id="KW-0433">Leucine-rich repeat</keyword>
<evidence type="ECO:0000256" key="4">
    <source>
        <dbReference type="ARBA" id="ARBA00022729"/>
    </source>
</evidence>
<evidence type="ECO:0000256" key="8">
    <source>
        <dbReference type="ARBA" id="ARBA00023180"/>
    </source>
</evidence>
<dbReference type="InterPro" id="IPR001810">
    <property type="entry name" value="F-box_dom"/>
</dbReference>
<keyword evidence="11" id="KW-1185">Reference proteome</keyword>
<organism evidence="10 11">
    <name type="scientific">Chytriomyces confervae</name>
    <dbReference type="NCBI Taxonomy" id="246404"/>
    <lineage>
        <taxon>Eukaryota</taxon>
        <taxon>Fungi</taxon>
        <taxon>Fungi incertae sedis</taxon>
        <taxon>Chytridiomycota</taxon>
        <taxon>Chytridiomycota incertae sedis</taxon>
        <taxon>Chytridiomycetes</taxon>
        <taxon>Chytridiales</taxon>
        <taxon>Chytriomycetaceae</taxon>
        <taxon>Chytriomyces</taxon>
    </lineage>
</organism>
<dbReference type="PANTHER" id="PTHR47988">
    <property type="entry name" value="SOMATIC EMBRYOGENESIS RECEPTOR KINASE 1"/>
    <property type="match status" value="1"/>
</dbReference>
<sequence length="422" mass="47072">MTQDLIPTTQASVKSCFTTIEARLLEIENRQTCIENALKTQTASFAKLEVLLSQMLPTPQLASLTTSVEDLSLQLAQTEIKLHSLMTSLLSETSKAQNKSRKFHTRFSALPRELIGQIFSWIHPRSVLKYTRLSQNVSLALRNSRHFAGLNLARFCRRPQNDGFAVTSWLNEFDKLWLRWPTAYQNVYAEQYLMGKVNMAWEGFILRGKIPDSIGKIASLKSVTITQTSLNGSIPASIGRLENLIHLDLSYNNLSGHIPSEFASLTNLERLYLYDNNLTGPMPLLLGGLTKLTCLVLDNNAFDEGCIPDTFANLVELEYLDLRGTNRTGKIPEWIGQLRRLNRLDLGNNKLGGCIPTELAQLTRLESLSLESNHIGGTIPDDVNDGLVGLTDLTLDVNQFEKPIPTVFANLLESIVDQEGAV</sequence>
<dbReference type="PRINTS" id="PR00019">
    <property type="entry name" value="LEURICHRPT"/>
</dbReference>
<evidence type="ECO:0000256" key="7">
    <source>
        <dbReference type="ARBA" id="ARBA00023136"/>
    </source>
</evidence>
<dbReference type="PROSITE" id="PS50181">
    <property type="entry name" value="FBOX"/>
    <property type="match status" value="1"/>
</dbReference>
<comment type="caution">
    <text evidence="10">The sequence shown here is derived from an EMBL/GenBank/DDBJ whole genome shotgun (WGS) entry which is preliminary data.</text>
</comment>
<dbReference type="FunFam" id="3.80.10.10:FF:000383">
    <property type="entry name" value="Leucine-rich repeat receptor protein kinase EMS1"/>
    <property type="match status" value="1"/>
</dbReference>
<dbReference type="EMBL" id="QEAP01000034">
    <property type="protein sequence ID" value="TPX76862.1"/>
    <property type="molecule type" value="Genomic_DNA"/>
</dbReference>
<dbReference type="GO" id="GO:0006952">
    <property type="term" value="P:defense response"/>
    <property type="evidence" value="ECO:0007669"/>
    <property type="project" value="UniProtKB-ARBA"/>
</dbReference>
<evidence type="ECO:0000256" key="2">
    <source>
        <dbReference type="ARBA" id="ARBA00022614"/>
    </source>
</evidence>
<keyword evidence="3" id="KW-0812">Transmembrane</keyword>
<accession>A0A507FKU9</accession>
<dbReference type="Gene3D" id="3.80.10.10">
    <property type="entry name" value="Ribonuclease Inhibitor"/>
    <property type="match status" value="2"/>
</dbReference>
<dbReference type="GO" id="GO:0016020">
    <property type="term" value="C:membrane"/>
    <property type="evidence" value="ECO:0007669"/>
    <property type="project" value="UniProtKB-SubCell"/>
</dbReference>
<dbReference type="Pfam" id="PF13855">
    <property type="entry name" value="LRR_8"/>
    <property type="match status" value="2"/>
</dbReference>
<dbReference type="OrthoDB" id="676979at2759"/>
<gene>
    <name evidence="10" type="ORF">CcCBS67573_g01854</name>
</gene>
<evidence type="ECO:0000313" key="11">
    <source>
        <dbReference type="Proteomes" id="UP000320333"/>
    </source>
</evidence>
<dbReference type="SUPFAM" id="SSF52058">
    <property type="entry name" value="L domain-like"/>
    <property type="match status" value="1"/>
</dbReference>
<reference evidence="10 11" key="1">
    <citation type="journal article" date="2019" name="Sci. Rep.">
        <title>Comparative genomics of chytrid fungi reveal insights into the obligate biotrophic and pathogenic lifestyle of Synchytrium endobioticum.</title>
        <authorList>
            <person name="van de Vossenberg B.T.L.H."/>
            <person name="Warris S."/>
            <person name="Nguyen H.D.T."/>
            <person name="van Gent-Pelzer M.P.E."/>
            <person name="Joly D.L."/>
            <person name="van de Geest H.C."/>
            <person name="Bonants P.J.M."/>
            <person name="Smith D.S."/>
            <person name="Levesque C.A."/>
            <person name="van der Lee T.A.J."/>
        </authorList>
    </citation>
    <scope>NUCLEOTIDE SEQUENCE [LARGE SCALE GENOMIC DNA]</scope>
    <source>
        <strain evidence="10 11">CBS 675.73</strain>
    </source>
</reference>
<evidence type="ECO:0000256" key="1">
    <source>
        <dbReference type="ARBA" id="ARBA00004167"/>
    </source>
</evidence>
<keyword evidence="5" id="KW-0677">Repeat</keyword>
<keyword evidence="7" id="KW-0472">Membrane</keyword>
<dbReference type="FunFam" id="3.80.10.10:FF:000453">
    <property type="entry name" value="Leucine-rich receptor-like protein kinase family protein"/>
    <property type="match status" value="1"/>
</dbReference>
<evidence type="ECO:0000259" key="9">
    <source>
        <dbReference type="PROSITE" id="PS50181"/>
    </source>
</evidence>
<evidence type="ECO:0000256" key="5">
    <source>
        <dbReference type="ARBA" id="ARBA00022737"/>
    </source>
</evidence>
<dbReference type="GO" id="GO:0051707">
    <property type="term" value="P:response to other organism"/>
    <property type="evidence" value="ECO:0007669"/>
    <property type="project" value="UniProtKB-ARBA"/>
</dbReference>
<keyword evidence="6" id="KW-1133">Transmembrane helix</keyword>
<name>A0A507FKU9_9FUNG</name>
<dbReference type="InterPro" id="IPR003591">
    <property type="entry name" value="Leu-rich_rpt_typical-subtyp"/>
</dbReference>
<dbReference type="InterPro" id="IPR001611">
    <property type="entry name" value="Leu-rich_rpt"/>
</dbReference>
<keyword evidence="8" id="KW-0325">Glycoprotein</keyword>
<comment type="subcellular location">
    <subcellularLocation>
        <location evidence="1">Membrane</location>
        <topology evidence="1">Single-pass membrane protein</topology>
    </subcellularLocation>
</comment>
<dbReference type="SMART" id="SM00369">
    <property type="entry name" value="LRR_TYP"/>
    <property type="match status" value="5"/>
</dbReference>
<dbReference type="AlphaFoldDB" id="A0A507FKU9"/>
<protein>
    <recommendedName>
        <fullName evidence="9">F-box domain-containing protein</fullName>
    </recommendedName>
</protein>
<evidence type="ECO:0000256" key="3">
    <source>
        <dbReference type="ARBA" id="ARBA00022692"/>
    </source>
</evidence>
<evidence type="ECO:0000256" key="6">
    <source>
        <dbReference type="ARBA" id="ARBA00022989"/>
    </source>
</evidence>
<feature type="domain" description="F-box" evidence="9">
    <location>
        <begin position="104"/>
        <end position="150"/>
    </location>
</feature>
<evidence type="ECO:0000313" key="10">
    <source>
        <dbReference type="EMBL" id="TPX76862.1"/>
    </source>
</evidence>